<dbReference type="InterPro" id="IPR001283">
    <property type="entry name" value="CRISP-related"/>
</dbReference>
<dbReference type="Pfam" id="PF00188">
    <property type="entry name" value="CAP"/>
    <property type="match status" value="1"/>
</dbReference>
<gene>
    <name evidence="3" type="ORF">TWF694_004611</name>
</gene>
<proteinExistence type="predicted"/>
<feature type="domain" description="SCP" evidence="2">
    <location>
        <begin position="114"/>
        <end position="241"/>
    </location>
</feature>
<protein>
    <recommendedName>
        <fullName evidence="2">SCP domain-containing protein</fullName>
    </recommendedName>
</protein>
<sequence>MRTGTKSRSRNSIDSSSPLLFRTYNRSENTNCNETEQKPGKYFKQTFTPPYLITMKCMMKLVLAAVFLATSVFGHYDFGTDGGNSAEVYTGASKEGTNHVVKKRAAPTAYTSYLIRTPVSNIVNEYRSVHQVSPLVWNQTIANCALKQARKCRFHESGGPYGENIAGSTSVNNPAWYIWYLYGENANYDFVNPAITNPNTKHFTQLVWANTKEFGCAWVEGCPDLTYQLWCEFSPRGNTGSAASFRANVKTADKNKTKPSEPPTHI</sequence>
<name>A0AAV9WY83_9PEZI</name>
<dbReference type="SMART" id="SM00198">
    <property type="entry name" value="SCP"/>
    <property type="match status" value="1"/>
</dbReference>
<dbReference type="Gene3D" id="3.40.33.10">
    <property type="entry name" value="CAP"/>
    <property type="match status" value="1"/>
</dbReference>
<evidence type="ECO:0000259" key="2">
    <source>
        <dbReference type="SMART" id="SM00198"/>
    </source>
</evidence>
<comment type="caution">
    <text evidence="3">The sequence shown here is derived from an EMBL/GenBank/DDBJ whole genome shotgun (WGS) entry which is preliminary data.</text>
</comment>
<dbReference type="EMBL" id="JAVHJO010000015">
    <property type="protein sequence ID" value="KAK6527628.1"/>
    <property type="molecule type" value="Genomic_DNA"/>
</dbReference>
<accession>A0AAV9WY83</accession>
<dbReference type="PANTHER" id="PTHR10334">
    <property type="entry name" value="CYSTEINE-RICH SECRETORY PROTEIN-RELATED"/>
    <property type="match status" value="1"/>
</dbReference>
<keyword evidence="4" id="KW-1185">Reference proteome</keyword>
<keyword evidence="1" id="KW-0812">Transmembrane</keyword>
<dbReference type="SUPFAM" id="SSF55797">
    <property type="entry name" value="PR-1-like"/>
    <property type="match status" value="1"/>
</dbReference>
<dbReference type="InterPro" id="IPR014044">
    <property type="entry name" value="CAP_dom"/>
</dbReference>
<dbReference type="PRINTS" id="PR00837">
    <property type="entry name" value="V5TPXLIKE"/>
</dbReference>
<reference evidence="3 4" key="1">
    <citation type="submission" date="2019-10" db="EMBL/GenBank/DDBJ databases">
        <authorList>
            <person name="Palmer J.M."/>
        </authorList>
    </citation>
    <scope>NUCLEOTIDE SEQUENCE [LARGE SCALE GENOMIC DNA]</scope>
    <source>
        <strain evidence="3 4">TWF694</strain>
    </source>
</reference>
<evidence type="ECO:0000313" key="4">
    <source>
        <dbReference type="Proteomes" id="UP001365542"/>
    </source>
</evidence>
<keyword evidence="1" id="KW-1133">Transmembrane helix</keyword>
<feature type="transmembrane region" description="Helical" evidence="1">
    <location>
        <begin position="57"/>
        <end position="76"/>
    </location>
</feature>
<evidence type="ECO:0000313" key="3">
    <source>
        <dbReference type="EMBL" id="KAK6527628.1"/>
    </source>
</evidence>
<evidence type="ECO:0000256" key="1">
    <source>
        <dbReference type="SAM" id="Phobius"/>
    </source>
</evidence>
<keyword evidence="1" id="KW-0472">Membrane</keyword>
<dbReference type="InterPro" id="IPR035940">
    <property type="entry name" value="CAP_sf"/>
</dbReference>
<organism evidence="3 4">
    <name type="scientific">Orbilia ellipsospora</name>
    <dbReference type="NCBI Taxonomy" id="2528407"/>
    <lineage>
        <taxon>Eukaryota</taxon>
        <taxon>Fungi</taxon>
        <taxon>Dikarya</taxon>
        <taxon>Ascomycota</taxon>
        <taxon>Pezizomycotina</taxon>
        <taxon>Orbiliomycetes</taxon>
        <taxon>Orbiliales</taxon>
        <taxon>Orbiliaceae</taxon>
        <taxon>Orbilia</taxon>
    </lineage>
</organism>
<dbReference type="AlphaFoldDB" id="A0AAV9WY83"/>
<dbReference type="Proteomes" id="UP001365542">
    <property type="component" value="Unassembled WGS sequence"/>
</dbReference>